<proteinExistence type="predicted"/>
<dbReference type="PROSITE" id="PS00211">
    <property type="entry name" value="ABC_TRANSPORTER_1"/>
    <property type="match status" value="1"/>
</dbReference>
<dbReference type="PANTHER" id="PTHR24223">
    <property type="entry name" value="ATP-BINDING CASSETTE SUB-FAMILY C"/>
    <property type="match status" value="1"/>
</dbReference>
<dbReference type="OrthoDB" id="4925443at2759"/>
<dbReference type="SUPFAM" id="SSF52540">
    <property type="entry name" value="P-loop containing nucleoside triphosphate hydrolases"/>
    <property type="match status" value="1"/>
</dbReference>
<dbReference type="EMBL" id="KQ030552">
    <property type="protein sequence ID" value="KJZ72108.1"/>
    <property type="molecule type" value="Genomic_DNA"/>
</dbReference>
<dbReference type="InterPro" id="IPR027417">
    <property type="entry name" value="P-loop_NTPase"/>
</dbReference>
<name>A0A0F7ZSA9_9HYPO</name>
<protein>
    <recommendedName>
        <fullName evidence="4">ABC transporter domain-containing protein</fullName>
    </recommendedName>
</protein>
<evidence type="ECO:0000256" key="3">
    <source>
        <dbReference type="SAM" id="Phobius"/>
    </source>
</evidence>
<dbReference type="EMBL" id="KQ030591">
    <property type="protein sequence ID" value="KJZ71043.1"/>
    <property type="molecule type" value="Genomic_DNA"/>
</dbReference>
<dbReference type="EMBL" id="KQ030736">
    <property type="protein sequence ID" value="KJZ69268.1"/>
    <property type="molecule type" value="Genomic_DNA"/>
</dbReference>
<organism evidence="6 10">
    <name type="scientific">Hirsutella minnesotensis 3608</name>
    <dbReference type="NCBI Taxonomy" id="1043627"/>
    <lineage>
        <taxon>Eukaryota</taxon>
        <taxon>Fungi</taxon>
        <taxon>Dikarya</taxon>
        <taxon>Ascomycota</taxon>
        <taxon>Pezizomycotina</taxon>
        <taxon>Sordariomycetes</taxon>
        <taxon>Hypocreomycetidae</taxon>
        <taxon>Hypocreales</taxon>
        <taxon>Ophiocordycipitaceae</taxon>
        <taxon>Hirsutella</taxon>
    </lineage>
</organism>
<dbReference type="InterPro" id="IPR050173">
    <property type="entry name" value="ABC_transporter_C-like"/>
</dbReference>
<feature type="transmembrane region" description="Helical" evidence="3">
    <location>
        <begin position="75"/>
        <end position="95"/>
    </location>
</feature>
<dbReference type="GO" id="GO:0016020">
    <property type="term" value="C:membrane"/>
    <property type="evidence" value="ECO:0007669"/>
    <property type="project" value="TreeGrafter"/>
</dbReference>
<dbReference type="GO" id="GO:0005524">
    <property type="term" value="F:ATP binding"/>
    <property type="evidence" value="ECO:0007669"/>
    <property type="project" value="UniProtKB-KW"/>
</dbReference>
<feature type="domain" description="ABC transporter" evidence="4">
    <location>
        <begin position="173"/>
        <end position="207"/>
    </location>
</feature>
<dbReference type="InterPro" id="IPR017871">
    <property type="entry name" value="ABC_transporter-like_CS"/>
</dbReference>
<feature type="transmembrane region" description="Helical" evidence="3">
    <location>
        <begin position="115"/>
        <end position="134"/>
    </location>
</feature>
<keyword evidence="10" id="KW-1185">Reference proteome</keyword>
<evidence type="ECO:0000313" key="8">
    <source>
        <dbReference type="EMBL" id="KJZ72725.1"/>
    </source>
</evidence>
<gene>
    <name evidence="9" type="ORF">HIM_05427</name>
    <name evidence="8" type="ORF">HIM_07917</name>
    <name evidence="7" type="ORF">HIM_08481</name>
    <name evidence="6" type="ORF">HIM_09570</name>
    <name evidence="5" type="ORF">HIM_11342</name>
</gene>
<evidence type="ECO:0000313" key="6">
    <source>
        <dbReference type="EMBL" id="KJZ71043.1"/>
    </source>
</evidence>
<dbReference type="GO" id="GO:0042626">
    <property type="term" value="F:ATPase-coupled transmembrane transporter activity"/>
    <property type="evidence" value="ECO:0007669"/>
    <property type="project" value="TreeGrafter"/>
</dbReference>
<dbReference type="Proteomes" id="UP000054481">
    <property type="component" value="Unassembled WGS sequence"/>
</dbReference>
<dbReference type="PANTHER" id="PTHR24223:SF399">
    <property type="entry name" value="ABC TRANSPORTER ATNG"/>
    <property type="match status" value="1"/>
</dbReference>
<keyword evidence="3" id="KW-0812">Transmembrane</keyword>
<accession>A0A0F7ZSA9</accession>
<sequence length="282" mass="31658">MGSYNELLRENGYVAGLPVQKRKETTSSIKCQPFSHDELVGDLDGAPPTLDLADVATGNFAINKYYIECFGWNRWVVFVFLCASFGFLTIFPQIWIKWRAVDNVRRPYQNAGFYWGIYLLLGVLIIACLVPGTVRFNIDPLGDSTDLAIINALKEVGLWEILSKGEVGGLDAPMPEHLLSHGQRQLVCLARAIMRRASVLVLDEATAVMDGETESLIKCIIAKHFSSHTIIAIAHRLDTILDYNRVAVIDDGRLVEWDGPRTLLQRDSAFKRLYNDMKDLPD</sequence>
<dbReference type="EMBL" id="KQ030519">
    <property type="protein sequence ID" value="KJZ75233.1"/>
    <property type="molecule type" value="Genomic_DNA"/>
</dbReference>
<evidence type="ECO:0000256" key="1">
    <source>
        <dbReference type="ARBA" id="ARBA00022741"/>
    </source>
</evidence>
<keyword evidence="1" id="KW-0547">Nucleotide-binding</keyword>
<evidence type="ECO:0000313" key="9">
    <source>
        <dbReference type="EMBL" id="KJZ75233.1"/>
    </source>
</evidence>
<evidence type="ECO:0000256" key="2">
    <source>
        <dbReference type="ARBA" id="ARBA00022840"/>
    </source>
</evidence>
<dbReference type="GO" id="GO:0016887">
    <property type="term" value="F:ATP hydrolysis activity"/>
    <property type="evidence" value="ECO:0007669"/>
    <property type="project" value="InterPro"/>
</dbReference>
<dbReference type="InterPro" id="IPR003439">
    <property type="entry name" value="ABC_transporter-like_ATP-bd"/>
</dbReference>
<dbReference type="EMBL" id="KQ030543">
    <property type="protein sequence ID" value="KJZ72725.1"/>
    <property type="molecule type" value="Genomic_DNA"/>
</dbReference>
<evidence type="ECO:0000259" key="4">
    <source>
        <dbReference type="Pfam" id="PF00005"/>
    </source>
</evidence>
<dbReference type="Gene3D" id="3.40.50.300">
    <property type="entry name" value="P-loop containing nucleotide triphosphate hydrolases"/>
    <property type="match status" value="1"/>
</dbReference>
<evidence type="ECO:0000313" key="10">
    <source>
        <dbReference type="Proteomes" id="UP000054481"/>
    </source>
</evidence>
<evidence type="ECO:0000313" key="7">
    <source>
        <dbReference type="EMBL" id="KJZ72108.1"/>
    </source>
</evidence>
<keyword evidence="3" id="KW-0472">Membrane</keyword>
<evidence type="ECO:0000313" key="5">
    <source>
        <dbReference type="EMBL" id="KJZ69268.1"/>
    </source>
</evidence>
<keyword evidence="2" id="KW-0067">ATP-binding</keyword>
<dbReference type="AlphaFoldDB" id="A0A0F7ZSA9"/>
<keyword evidence="3" id="KW-1133">Transmembrane helix</keyword>
<reference evidence="6 10" key="1">
    <citation type="journal article" date="2014" name="Genome Biol. Evol.">
        <title>Comparative genomics and transcriptomics analyses reveal divergent lifestyle features of nematode endoparasitic fungus Hirsutella minnesotensis.</title>
        <authorList>
            <person name="Lai Y."/>
            <person name="Liu K."/>
            <person name="Zhang X."/>
            <person name="Zhang X."/>
            <person name="Li K."/>
            <person name="Wang N."/>
            <person name="Shu C."/>
            <person name="Wu Y."/>
            <person name="Wang C."/>
            <person name="Bushley K.E."/>
            <person name="Xiang M."/>
            <person name="Liu X."/>
        </authorList>
    </citation>
    <scope>NUCLEOTIDE SEQUENCE [LARGE SCALE GENOMIC DNA]</scope>
    <source>
        <strain evidence="6 10">3608</strain>
    </source>
</reference>
<dbReference type="Pfam" id="PF00005">
    <property type="entry name" value="ABC_tran"/>
    <property type="match status" value="1"/>
</dbReference>